<organism evidence="1">
    <name type="scientific">Siphoviridae sp. ctedO8</name>
    <dbReference type="NCBI Taxonomy" id="2827907"/>
    <lineage>
        <taxon>Viruses</taxon>
        <taxon>Duplodnaviria</taxon>
        <taxon>Heunggongvirae</taxon>
        <taxon>Uroviricota</taxon>
        <taxon>Caudoviricetes</taxon>
    </lineage>
</organism>
<evidence type="ECO:0000313" key="1">
    <source>
        <dbReference type="EMBL" id="DAF57673.1"/>
    </source>
</evidence>
<accession>A0A8S5T335</accession>
<reference evidence="1" key="1">
    <citation type="journal article" date="2021" name="Proc. Natl. Acad. Sci. U.S.A.">
        <title>A Catalog of Tens of Thousands of Viruses from Human Metagenomes Reveals Hidden Associations with Chronic Diseases.</title>
        <authorList>
            <person name="Tisza M.J."/>
            <person name="Buck C.B."/>
        </authorList>
    </citation>
    <scope>NUCLEOTIDE SEQUENCE</scope>
    <source>
        <strain evidence="1">CtedO8</strain>
    </source>
</reference>
<protein>
    <submittedName>
        <fullName evidence="1">Major capsid protein</fullName>
    </submittedName>
</protein>
<dbReference type="EMBL" id="BK032737">
    <property type="protein sequence ID" value="DAF57673.1"/>
    <property type="molecule type" value="Genomic_DNA"/>
</dbReference>
<proteinExistence type="predicted"/>
<sequence>MVIGNSKTVTNLKKKGLAEYVKGTSPDGYTKDVPIYTILGKDVIKTDLLPKTKTEAGLESVSYIVGAGAWDYEDVPVDRPYFDKYDPEERGGVLKVYYKWRKVLAPKGFSFEAATPIGSPTNDNFADGANWQLASNGETTGRRVYNHKFIPIIRIKSVE</sequence>
<name>A0A8S5T335_9CAUD</name>